<dbReference type="CDD" id="cd00400">
    <property type="entry name" value="Voltage_gated_ClC"/>
    <property type="match status" value="1"/>
</dbReference>
<evidence type="ECO:0000256" key="1">
    <source>
        <dbReference type="ARBA" id="ARBA00004141"/>
    </source>
</evidence>
<accession>A0A246GIB0</accession>
<keyword evidence="2" id="KW-0813">Transport</keyword>
<evidence type="ECO:0000259" key="12">
    <source>
        <dbReference type="PROSITE" id="PS51371"/>
    </source>
</evidence>
<evidence type="ECO:0000256" key="5">
    <source>
        <dbReference type="ARBA" id="ARBA00023065"/>
    </source>
</evidence>
<comment type="subcellular location">
    <subcellularLocation>
        <location evidence="1">Membrane</location>
        <topology evidence="1">Multi-pass membrane protein</topology>
    </subcellularLocation>
</comment>
<keyword evidence="7" id="KW-0869">Chloride channel</keyword>
<comment type="caution">
    <text evidence="13">The sequence shown here is derived from an EMBL/GenBank/DDBJ whole genome shotgun (WGS) entry which is preliminary data.</text>
</comment>
<dbReference type="Gene3D" id="1.10.3080.10">
    <property type="entry name" value="Clc chloride channel"/>
    <property type="match status" value="1"/>
</dbReference>
<reference evidence="13 14" key="1">
    <citation type="journal article" date="2017" name="Infect. Genet. Evol.">
        <title>Comparative genome analysis of fish pathogen Flavobacterium columnare reveals extensive sequence diversity within the species.</title>
        <authorList>
            <person name="Kayansamruaj P."/>
            <person name="Dong H.T."/>
            <person name="Hirono I."/>
            <person name="Kondo H."/>
            <person name="Senapin S."/>
            <person name="Rodkhum C."/>
        </authorList>
    </citation>
    <scope>NUCLEOTIDE SEQUENCE [LARGE SCALE GENOMIC DNA]</scope>
    <source>
        <strain evidence="13 14">1215</strain>
    </source>
</reference>
<evidence type="ECO:0000313" key="14">
    <source>
        <dbReference type="Proteomes" id="UP000197768"/>
    </source>
</evidence>
<gene>
    <name evidence="13" type="ORF">BWK59_07800</name>
</gene>
<dbReference type="PANTHER" id="PTHR43427">
    <property type="entry name" value="CHLORIDE CHANNEL PROTEIN CLC-E"/>
    <property type="match status" value="1"/>
</dbReference>
<dbReference type="PANTHER" id="PTHR43427:SF6">
    <property type="entry name" value="CHLORIDE CHANNEL PROTEIN CLC-E"/>
    <property type="match status" value="1"/>
</dbReference>
<dbReference type="SUPFAM" id="SSF81340">
    <property type="entry name" value="Clc chloride channel"/>
    <property type="match status" value="1"/>
</dbReference>
<dbReference type="AlphaFoldDB" id="A0A246GIB0"/>
<dbReference type="Gene3D" id="3.10.580.10">
    <property type="entry name" value="CBS-domain"/>
    <property type="match status" value="1"/>
</dbReference>
<evidence type="ECO:0000256" key="3">
    <source>
        <dbReference type="ARBA" id="ARBA00022692"/>
    </source>
</evidence>
<feature type="transmembrane region" description="Helical" evidence="11">
    <location>
        <begin position="335"/>
        <end position="359"/>
    </location>
</feature>
<organism evidence="13 14">
    <name type="scientific">Flavobacterium davisii</name>
    <dbReference type="NCBI Taxonomy" id="2906077"/>
    <lineage>
        <taxon>Bacteria</taxon>
        <taxon>Pseudomonadati</taxon>
        <taxon>Bacteroidota</taxon>
        <taxon>Flavobacteriia</taxon>
        <taxon>Flavobacteriales</taxon>
        <taxon>Flavobacteriaceae</taxon>
        <taxon>Flavobacterium</taxon>
    </lineage>
</organism>
<feature type="transmembrane region" description="Helical" evidence="11">
    <location>
        <begin position="285"/>
        <end position="303"/>
    </location>
</feature>
<keyword evidence="10" id="KW-0129">CBS domain</keyword>
<feature type="transmembrane region" description="Helical" evidence="11">
    <location>
        <begin position="209"/>
        <end position="235"/>
    </location>
</feature>
<feature type="transmembrane region" description="Helical" evidence="11">
    <location>
        <begin position="247"/>
        <end position="265"/>
    </location>
</feature>
<dbReference type="Proteomes" id="UP000197768">
    <property type="component" value="Unassembled WGS sequence"/>
</dbReference>
<evidence type="ECO:0000256" key="2">
    <source>
        <dbReference type="ARBA" id="ARBA00022448"/>
    </source>
</evidence>
<dbReference type="CDD" id="cd02205">
    <property type="entry name" value="CBS_pair_SF"/>
    <property type="match status" value="1"/>
</dbReference>
<keyword evidence="8" id="KW-0868">Chloride</keyword>
<dbReference type="InterPro" id="IPR050368">
    <property type="entry name" value="ClC-type_chloride_channel"/>
</dbReference>
<proteinExistence type="predicted"/>
<keyword evidence="3 11" id="KW-0812">Transmembrane</keyword>
<dbReference type="GO" id="GO:0005254">
    <property type="term" value="F:chloride channel activity"/>
    <property type="evidence" value="ECO:0007669"/>
    <property type="project" value="UniProtKB-KW"/>
</dbReference>
<keyword evidence="5" id="KW-0406">Ion transport</keyword>
<dbReference type="RefSeq" id="WP_088392689.1">
    <property type="nucleotide sequence ID" value="NZ_MTCZ01000065.1"/>
</dbReference>
<evidence type="ECO:0000313" key="13">
    <source>
        <dbReference type="EMBL" id="OWP83959.1"/>
    </source>
</evidence>
<keyword evidence="6 11" id="KW-0472">Membrane</keyword>
<dbReference type="Pfam" id="PF00571">
    <property type="entry name" value="CBS"/>
    <property type="match status" value="1"/>
</dbReference>
<keyword evidence="4 11" id="KW-1133">Transmembrane helix</keyword>
<feature type="transmembrane region" description="Helical" evidence="11">
    <location>
        <begin position="171"/>
        <end position="197"/>
    </location>
</feature>
<protein>
    <submittedName>
        <fullName evidence="13">Chloride channel protein</fullName>
    </submittedName>
</protein>
<evidence type="ECO:0000256" key="11">
    <source>
        <dbReference type="SAM" id="Phobius"/>
    </source>
</evidence>
<feature type="transmembrane region" description="Helical" evidence="11">
    <location>
        <begin position="36"/>
        <end position="55"/>
    </location>
</feature>
<name>A0A246GIB0_9FLAO</name>
<feature type="domain" description="CBS" evidence="12">
    <location>
        <begin position="480"/>
        <end position="538"/>
    </location>
</feature>
<sequence length="605" mass="66706">MPRRVSAKIQLFFRTLFARLEYFFFKAKEMLSERNFLYLSSVAIAISVSFAVIFLKTFAHKVFIWANLLNKYLKLPYPNSILPIVGLILTVFVIKRFLGGSIEKGSAKILHSIAKKGGIVPRKQMYAQIMTSSLTVGLGGSAGLESPIVITGAAFGSNYAQSYSLSKKNRILLLACGVAAGIGAAFNAPIAGVLFTIEVILADISISAFIPIMISAATGALVSKIIISGEVILSFQKVQPFNFSNTFFYILLGVLAGLVSVYHARTFRKIEHFFNHFSERVYAKAIFGALVLAVLIFFFPTLFGEGYESIKILSTAHPEKILENTLLECVKNEKWILIFFVGVIVFVKSIATGITLGSGGNGGNFAPSLFVGSYLGFVVAKIINVLDISQLPVTNFTIVGMAGILSGLFHAPLTAIFLIGEITGGYDLMIPLMIVSSVSYAVSKPFEEHSMDVKVLADSGDVFTSNKDKNVLQSIEVAKLIDLRVQTVSPEDLLDKIIEVIVDSEQTIFPVLNKEQEVLGVVYYDTVKKLLFNPFQAKFTKVEEVMSKTFLVVNINEDIDDIMNKFDTVKTNHLVVLKNNKFYGVLDKIKILENYRLTFKNLLIN</sequence>
<feature type="transmembrane region" description="Helical" evidence="11">
    <location>
        <begin position="398"/>
        <end position="419"/>
    </location>
</feature>
<evidence type="ECO:0000256" key="10">
    <source>
        <dbReference type="PROSITE-ProRule" id="PRU00703"/>
    </source>
</evidence>
<evidence type="ECO:0000256" key="9">
    <source>
        <dbReference type="ARBA" id="ARBA00023303"/>
    </source>
</evidence>
<dbReference type="InterPro" id="IPR001807">
    <property type="entry name" value="ClC"/>
</dbReference>
<feature type="transmembrane region" description="Helical" evidence="11">
    <location>
        <begin position="75"/>
        <end position="94"/>
    </location>
</feature>
<evidence type="ECO:0000256" key="8">
    <source>
        <dbReference type="ARBA" id="ARBA00023214"/>
    </source>
</evidence>
<dbReference type="PROSITE" id="PS51371">
    <property type="entry name" value="CBS"/>
    <property type="match status" value="1"/>
</dbReference>
<evidence type="ECO:0000256" key="4">
    <source>
        <dbReference type="ARBA" id="ARBA00022989"/>
    </source>
</evidence>
<feature type="transmembrane region" description="Helical" evidence="11">
    <location>
        <begin position="365"/>
        <end position="386"/>
    </location>
</feature>
<evidence type="ECO:0000256" key="7">
    <source>
        <dbReference type="ARBA" id="ARBA00023173"/>
    </source>
</evidence>
<dbReference type="InterPro" id="IPR014743">
    <property type="entry name" value="Cl-channel_core"/>
</dbReference>
<dbReference type="SUPFAM" id="SSF54631">
    <property type="entry name" value="CBS-domain pair"/>
    <property type="match status" value="1"/>
</dbReference>
<dbReference type="InterPro" id="IPR046342">
    <property type="entry name" value="CBS_dom_sf"/>
</dbReference>
<dbReference type="InterPro" id="IPR000644">
    <property type="entry name" value="CBS_dom"/>
</dbReference>
<evidence type="ECO:0000256" key="6">
    <source>
        <dbReference type="ARBA" id="ARBA00023136"/>
    </source>
</evidence>
<keyword evidence="9" id="KW-0407">Ion channel</keyword>
<dbReference type="EMBL" id="MTCZ01000065">
    <property type="protein sequence ID" value="OWP83959.1"/>
    <property type="molecule type" value="Genomic_DNA"/>
</dbReference>
<dbReference type="Pfam" id="PF00654">
    <property type="entry name" value="Voltage_CLC"/>
    <property type="match status" value="1"/>
</dbReference>
<dbReference type="GO" id="GO:0034707">
    <property type="term" value="C:chloride channel complex"/>
    <property type="evidence" value="ECO:0007669"/>
    <property type="project" value="UniProtKB-KW"/>
</dbReference>
<dbReference type="PRINTS" id="PR00762">
    <property type="entry name" value="CLCHANNEL"/>
</dbReference>